<dbReference type="NCBIfam" id="NF045521">
    <property type="entry name" value="rhoda_near_glyco"/>
    <property type="match status" value="1"/>
</dbReference>
<dbReference type="SUPFAM" id="SSF52821">
    <property type="entry name" value="Rhodanese/Cell cycle control phosphatase"/>
    <property type="match status" value="1"/>
</dbReference>
<evidence type="ECO:0000256" key="1">
    <source>
        <dbReference type="SAM" id="Phobius"/>
    </source>
</evidence>
<dbReference type="RefSeq" id="WP_378258260.1">
    <property type="nucleotide sequence ID" value="NZ_JBHSJV010000001.1"/>
</dbReference>
<dbReference type="Gene3D" id="3.40.250.10">
    <property type="entry name" value="Rhodanese-like domain"/>
    <property type="match status" value="1"/>
</dbReference>
<comment type="caution">
    <text evidence="3">The sequence shown here is derived from an EMBL/GenBank/DDBJ whole genome shotgun (WGS) entry which is preliminary data.</text>
</comment>
<gene>
    <name evidence="3" type="ORF">ACFSTE_02195</name>
</gene>
<protein>
    <submittedName>
        <fullName evidence="3">Rhodanese-like domain-containing protein</fullName>
    </submittedName>
</protein>
<evidence type="ECO:0000259" key="2">
    <source>
        <dbReference type="PROSITE" id="PS50206"/>
    </source>
</evidence>
<feature type="domain" description="Rhodanese" evidence="2">
    <location>
        <begin position="48"/>
        <end position="139"/>
    </location>
</feature>
<keyword evidence="1" id="KW-0472">Membrane</keyword>
<evidence type="ECO:0000313" key="3">
    <source>
        <dbReference type="EMBL" id="MFD2589623.1"/>
    </source>
</evidence>
<evidence type="ECO:0000313" key="4">
    <source>
        <dbReference type="Proteomes" id="UP001597459"/>
    </source>
</evidence>
<dbReference type="Proteomes" id="UP001597459">
    <property type="component" value="Unassembled WGS sequence"/>
</dbReference>
<dbReference type="InterPro" id="IPR050229">
    <property type="entry name" value="GlpE_sulfurtransferase"/>
</dbReference>
<dbReference type="Pfam" id="PF00581">
    <property type="entry name" value="Rhodanese"/>
    <property type="match status" value="1"/>
</dbReference>
<accession>A0ABW5N4T5</accession>
<dbReference type="PANTHER" id="PTHR43031">
    <property type="entry name" value="FAD-DEPENDENT OXIDOREDUCTASE"/>
    <property type="match status" value="1"/>
</dbReference>
<keyword evidence="4" id="KW-1185">Reference proteome</keyword>
<dbReference type="CDD" id="cd00158">
    <property type="entry name" value="RHOD"/>
    <property type="match status" value="1"/>
</dbReference>
<proteinExistence type="predicted"/>
<keyword evidence="1" id="KW-0812">Transmembrane</keyword>
<organism evidence="3 4">
    <name type="scientific">Aquimarina hainanensis</name>
    <dbReference type="NCBI Taxonomy" id="1578017"/>
    <lineage>
        <taxon>Bacteria</taxon>
        <taxon>Pseudomonadati</taxon>
        <taxon>Bacteroidota</taxon>
        <taxon>Flavobacteriia</taxon>
        <taxon>Flavobacteriales</taxon>
        <taxon>Flavobacteriaceae</taxon>
        <taxon>Aquimarina</taxon>
    </lineage>
</organism>
<dbReference type="InterPro" id="IPR001763">
    <property type="entry name" value="Rhodanese-like_dom"/>
</dbReference>
<sequence length="166" mass="19490">MRSTTYYIFIGCLFASYFITAQTSLQQLLDQHTKNSIPFISVEEVAQKTDHFILLDAREEKEFEISHLKNAIHVGYDHFIIDTITKKKFSKDSPIVVYCSLGIRSERIAEKLKKQGYKNIFNLYGGIFEWKNKNFPVVNKHEQETDSIHVFSKEWGKWLLKGKKKH</sequence>
<dbReference type="InterPro" id="IPR036873">
    <property type="entry name" value="Rhodanese-like_dom_sf"/>
</dbReference>
<dbReference type="PROSITE" id="PS50206">
    <property type="entry name" value="RHODANESE_3"/>
    <property type="match status" value="1"/>
</dbReference>
<keyword evidence="1" id="KW-1133">Transmembrane helix</keyword>
<dbReference type="PANTHER" id="PTHR43031:SF1">
    <property type="entry name" value="PYRIDINE NUCLEOTIDE-DISULPHIDE OXIDOREDUCTASE"/>
    <property type="match status" value="1"/>
</dbReference>
<dbReference type="EMBL" id="JBHULX010000001">
    <property type="protein sequence ID" value="MFD2589623.1"/>
    <property type="molecule type" value="Genomic_DNA"/>
</dbReference>
<reference evidence="4" key="1">
    <citation type="journal article" date="2019" name="Int. J. Syst. Evol. Microbiol.">
        <title>The Global Catalogue of Microorganisms (GCM) 10K type strain sequencing project: providing services to taxonomists for standard genome sequencing and annotation.</title>
        <authorList>
            <consortium name="The Broad Institute Genomics Platform"/>
            <consortium name="The Broad Institute Genome Sequencing Center for Infectious Disease"/>
            <person name="Wu L."/>
            <person name="Ma J."/>
        </authorList>
    </citation>
    <scope>NUCLEOTIDE SEQUENCE [LARGE SCALE GENOMIC DNA]</scope>
    <source>
        <strain evidence="4">KCTC 42423</strain>
    </source>
</reference>
<name>A0ABW5N4T5_9FLAO</name>
<feature type="transmembrane region" description="Helical" evidence="1">
    <location>
        <begin position="6"/>
        <end position="25"/>
    </location>
</feature>
<dbReference type="SMART" id="SM00450">
    <property type="entry name" value="RHOD"/>
    <property type="match status" value="1"/>
</dbReference>